<dbReference type="AlphaFoldDB" id="A0A1F5FIL6"/>
<organism evidence="1 2">
    <name type="scientific">Candidatus Collierbacteria bacterium RIFOXYB1_FULL_49_13</name>
    <dbReference type="NCBI Taxonomy" id="1817728"/>
    <lineage>
        <taxon>Bacteria</taxon>
        <taxon>Candidatus Collieribacteriota</taxon>
    </lineage>
</organism>
<gene>
    <name evidence="1" type="ORF">A2368_02230</name>
</gene>
<proteinExistence type="predicted"/>
<evidence type="ECO:0000313" key="1">
    <source>
        <dbReference type="EMBL" id="OGD79422.1"/>
    </source>
</evidence>
<name>A0A1F5FIL6_9BACT</name>
<reference evidence="1 2" key="1">
    <citation type="journal article" date="2016" name="Nat. Commun.">
        <title>Thousands of microbial genomes shed light on interconnected biogeochemical processes in an aquifer system.</title>
        <authorList>
            <person name="Anantharaman K."/>
            <person name="Brown C.T."/>
            <person name="Hug L.A."/>
            <person name="Sharon I."/>
            <person name="Castelle C.J."/>
            <person name="Probst A.J."/>
            <person name="Thomas B.C."/>
            <person name="Singh A."/>
            <person name="Wilkins M.J."/>
            <person name="Karaoz U."/>
            <person name="Brodie E.L."/>
            <person name="Williams K.H."/>
            <person name="Hubbard S.S."/>
            <person name="Banfield J.F."/>
        </authorList>
    </citation>
    <scope>NUCLEOTIDE SEQUENCE [LARGE SCALE GENOMIC DNA]</scope>
</reference>
<evidence type="ECO:0008006" key="3">
    <source>
        <dbReference type="Google" id="ProtNLM"/>
    </source>
</evidence>
<dbReference type="EMBL" id="MFAM01000021">
    <property type="protein sequence ID" value="OGD79422.1"/>
    <property type="molecule type" value="Genomic_DNA"/>
</dbReference>
<protein>
    <recommendedName>
        <fullName evidence="3">N-acetyltransferase domain-containing protein</fullName>
    </recommendedName>
</protein>
<evidence type="ECO:0000313" key="2">
    <source>
        <dbReference type="Proteomes" id="UP000176682"/>
    </source>
</evidence>
<sequence>MNVNTVVWTGENLEGLAMEYAVRYWSGTWKELLVDNKGGQYGTYDEQGQVFPDTVKILEENGVRAEDDWPMMLWQMAGRGDLMMNGEPLSQYWTIESAAKVLREFVTGTDEGGYGGEILLLKADDGSILGFTAYTAPAGVELGLALTQRRFPYESPVNLAWLLADVFPGKKIGLFLDFAIAERVRGQGLGSKLFDARMVRLIELGAEVLVGRTIKTSPAQYYGNYIARGMKPILTAPEDTDKAVFSVSIDQIISRT</sequence>
<dbReference type="Proteomes" id="UP000176682">
    <property type="component" value="Unassembled WGS sequence"/>
</dbReference>
<accession>A0A1F5FIL6</accession>
<dbReference type="SUPFAM" id="SSF55729">
    <property type="entry name" value="Acyl-CoA N-acyltransferases (Nat)"/>
    <property type="match status" value="1"/>
</dbReference>
<dbReference type="InterPro" id="IPR016181">
    <property type="entry name" value="Acyl_CoA_acyltransferase"/>
</dbReference>
<dbReference type="Gene3D" id="3.40.630.30">
    <property type="match status" value="1"/>
</dbReference>
<comment type="caution">
    <text evidence="1">The sequence shown here is derived from an EMBL/GenBank/DDBJ whole genome shotgun (WGS) entry which is preliminary data.</text>
</comment>
<dbReference type="CDD" id="cd04301">
    <property type="entry name" value="NAT_SF"/>
    <property type="match status" value="1"/>
</dbReference>